<dbReference type="STRING" id="72664.V4LQN2"/>
<dbReference type="KEGG" id="eus:EUTSA_v10015473mg"/>
<dbReference type="GO" id="GO:0031146">
    <property type="term" value="P:SCF-dependent proteasomal ubiquitin-dependent protein catabolic process"/>
    <property type="evidence" value="ECO:0007669"/>
    <property type="project" value="TreeGrafter"/>
</dbReference>
<dbReference type="GO" id="GO:0005634">
    <property type="term" value="C:nucleus"/>
    <property type="evidence" value="ECO:0007669"/>
    <property type="project" value="EnsemblPlants"/>
</dbReference>
<feature type="compositionally biased region" description="Acidic residues" evidence="1">
    <location>
        <begin position="91"/>
        <end position="104"/>
    </location>
</feature>
<dbReference type="InterPro" id="IPR006553">
    <property type="entry name" value="Leu-rich_rpt_Cys-con_subtyp"/>
</dbReference>
<organism evidence="3 4">
    <name type="scientific">Eutrema salsugineum</name>
    <name type="common">Saltwater cress</name>
    <name type="synonym">Sisymbrium salsugineum</name>
    <dbReference type="NCBI Taxonomy" id="72664"/>
    <lineage>
        <taxon>Eukaryota</taxon>
        <taxon>Viridiplantae</taxon>
        <taxon>Streptophyta</taxon>
        <taxon>Embryophyta</taxon>
        <taxon>Tracheophyta</taxon>
        <taxon>Spermatophyta</taxon>
        <taxon>Magnoliopsida</taxon>
        <taxon>eudicotyledons</taxon>
        <taxon>Gunneridae</taxon>
        <taxon>Pentapetalae</taxon>
        <taxon>rosids</taxon>
        <taxon>malvids</taxon>
        <taxon>Brassicales</taxon>
        <taxon>Brassicaceae</taxon>
        <taxon>Eutremeae</taxon>
        <taxon>Eutrema</taxon>
    </lineage>
</organism>
<dbReference type="PANTHER" id="PTHR13318:SF95">
    <property type="entry name" value="F-BOX PROTEIN YLR352W"/>
    <property type="match status" value="1"/>
</dbReference>
<evidence type="ECO:0000313" key="3">
    <source>
        <dbReference type="EMBL" id="ESQ42148.1"/>
    </source>
</evidence>
<dbReference type="Gene3D" id="3.80.10.10">
    <property type="entry name" value="Ribonuclease Inhibitor"/>
    <property type="match status" value="3"/>
</dbReference>
<reference evidence="3 4" key="1">
    <citation type="journal article" date="2013" name="Front. Plant Sci.">
        <title>The Reference Genome of the Halophytic Plant Eutrema salsugineum.</title>
        <authorList>
            <person name="Yang R."/>
            <person name="Jarvis D.E."/>
            <person name="Chen H."/>
            <person name="Beilstein M.A."/>
            <person name="Grimwood J."/>
            <person name="Jenkins J."/>
            <person name="Shu S."/>
            <person name="Prochnik S."/>
            <person name="Xin M."/>
            <person name="Ma C."/>
            <person name="Schmutz J."/>
            <person name="Wing R.A."/>
            <person name="Mitchell-Olds T."/>
            <person name="Schumaker K.S."/>
            <person name="Wang X."/>
        </authorList>
    </citation>
    <scope>NUCLEOTIDE SEQUENCE [LARGE SCALE GENOMIC DNA]</scope>
</reference>
<feature type="region of interest" description="Disordered" evidence="1">
    <location>
        <begin position="83"/>
        <end position="109"/>
    </location>
</feature>
<dbReference type="eggNOG" id="KOG1947">
    <property type="taxonomic scope" value="Eukaryota"/>
</dbReference>
<dbReference type="PANTHER" id="PTHR13318">
    <property type="entry name" value="PARTNER OF PAIRED, ISOFORM B-RELATED"/>
    <property type="match status" value="1"/>
</dbReference>
<dbReference type="Pfam" id="PF25372">
    <property type="entry name" value="DUF7885"/>
    <property type="match status" value="1"/>
</dbReference>
<feature type="region of interest" description="Disordered" evidence="1">
    <location>
        <begin position="1"/>
        <end position="26"/>
    </location>
</feature>
<sequence>MASPGGSREIPAAFAEPDSDDEEAPPVDTTFLDLLCIAADTVMKRDARIRYEQRLAEEAKYHKKIAKRFALDLHSDQIPKNIFQEQSKEEEKEEEEEEEEEEDQVNGKGIKSLFNEAKEAIEKRRTDSDEYTSSSIGIELNLTKVKEVPTLMEMSLRVLADNSEAITSLNLVPDHLRTKLSNLVSSKRKLDTRFMKLLIQGSPSEISVKNCVDIEEKDLANILCDCNRVSLKVLNLDLCGRAMTENVITEFLKRSPNGFPYLTKLSLQGAFCLTNNGLALIARSAPLLRNINLSYCSYLTSRAVKILADNFGSTLRGLNIGGCQGIIPSNVFKRSLRKFEKLSYLSVAGLNSIHDVVAAFVASRGSNLTHLSLASCTYLNDGTMWTVGRCCPNLEVLDISQLDYLTDASLKEITNGCRSLKSVRFTRNRFSDEAVAAFLEVSGGSLTQLFLDHVRDVGQETALSLANTCNRLRYLDLSWCRKLTEEDLRRILSCCSLLRSLKLFGWMQVRDEFLEELSGSPVHIVGLKMTSLFAHLDDFYTSVDDKFF</sequence>
<dbReference type="Gramene" id="ESQ42148">
    <property type="protein sequence ID" value="ESQ42148"/>
    <property type="gene ID" value="EUTSA_v10015473mg"/>
</dbReference>
<name>V4LQN2_EUTSA</name>
<feature type="domain" description="F-box/LRR-repeat protein 15-like leucin rich repeat" evidence="2">
    <location>
        <begin position="405"/>
        <end position="525"/>
    </location>
</feature>
<accession>V4LQN2</accession>
<dbReference type="GO" id="GO:0010225">
    <property type="term" value="P:response to UV-C"/>
    <property type="evidence" value="ECO:0007669"/>
    <property type="project" value="EnsemblPlants"/>
</dbReference>
<protein>
    <recommendedName>
        <fullName evidence="2">F-box/LRR-repeat protein 15-like leucin rich repeat domain-containing protein</fullName>
    </recommendedName>
</protein>
<keyword evidence="4" id="KW-1185">Reference proteome</keyword>
<gene>
    <name evidence="3" type="ORF">EUTSA_v10015473mg</name>
</gene>
<dbReference type="GO" id="GO:0019005">
    <property type="term" value="C:SCF ubiquitin ligase complex"/>
    <property type="evidence" value="ECO:0007669"/>
    <property type="project" value="TreeGrafter"/>
</dbReference>
<dbReference type="SUPFAM" id="SSF52047">
    <property type="entry name" value="RNI-like"/>
    <property type="match status" value="1"/>
</dbReference>
<proteinExistence type="predicted"/>
<dbReference type="AlphaFoldDB" id="V4LQN2"/>
<dbReference type="SMART" id="SM00367">
    <property type="entry name" value="LRR_CC"/>
    <property type="match status" value="6"/>
</dbReference>
<dbReference type="Proteomes" id="UP000030689">
    <property type="component" value="Unassembled WGS sequence"/>
</dbReference>
<dbReference type="InterPro" id="IPR057207">
    <property type="entry name" value="FBXL15_LRR"/>
</dbReference>
<evidence type="ECO:0000256" key="1">
    <source>
        <dbReference type="SAM" id="MobiDB-lite"/>
    </source>
</evidence>
<dbReference type="InterPro" id="IPR032675">
    <property type="entry name" value="LRR_dom_sf"/>
</dbReference>
<evidence type="ECO:0000313" key="4">
    <source>
        <dbReference type="Proteomes" id="UP000030689"/>
    </source>
</evidence>
<dbReference type="EMBL" id="KI517464">
    <property type="protein sequence ID" value="ESQ42148.1"/>
    <property type="molecule type" value="Genomic_DNA"/>
</dbReference>
<dbReference type="GO" id="GO:0006289">
    <property type="term" value="P:nucleotide-excision repair"/>
    <property type="evidence" value="ECO:0007669"/>
    <property type="project" value="EnsemblPlants"/>
</dbReference>
<evidence type="ECO:0000259" key="2">
    <source>
        <dbReference type="Pfam" id="PF25372"/>
    </source>
</evidence>
<dbReference type="OMA" id="ACRHISR"/>